<evidence type="ECO:0000313" key="1">
    <source>
        <dbReference type="EMBL" id="GBO19269.1"/>
    </source>
</evidence>
<proteinExistence type="predicted"/>
<name>A0A4Y2V215_ARAVE</name>
<comment type="caution">
    <text evidence="1">The sequence shown here is derived from an EMBL/GenBank/DDBJ whole genome shotgun (WGS) entry which is preliminary data.</text>
</comment>
<dbReference type="AlphaFoldDB" id="A0A4Y2V215"/>
<reference evidence="1 2" key="1">
    <citation type="journal article" date="2019" name="Sci. Rep.">
        <title>Orb-weaving spider Araneus ventricosus genome elucidates the spidroin gene catalogue.</title>
        <authorList>
            <person name="Kono N."/>
            <person name="Nakamura H."/>
            <person name="Ohtoshi R."/>
            <person name="Moran D.A.P."/>
            <person name="Shinohara A."/>
            <person name="Yoshida Y."/>
            <person name="Fujiwara M."/>
            <person name="Mori M."/>
            <person name="Tomita M."/>
            <person name="Arakawa K."/>
        </authorList>
    </citation>
    <scope>NUCLEOTIDE SEQUENCE [LARGE SCALE GENOMIC DNA]</scope>
</reference>
<protein>
    <submittedName>
        <fullName evidence="1">Uncharacterized protein</fullName>
    </submittedName>
</protein>
<keyword evidence="2" id="KW-1185">Reference proteome</keyword>
<gene>
    <name evidence="1" type="ORF">AVEN_116908_1</name>
</gene>
<accession>A0A4Y2V215</accession>
<sequence length="141" mass="16327">MLIKIVCFYNRGKESKPDMYNCIQIVVYKCAVSTSQQTSFASGLVVYAVLPCRNFDENLSRQVCQDKIMSRKIIPATNVRAIWDRTLTPRIHFRVPLMRARISRDEFSVLFIWGNAELPLYLSTSGVMLRQWESSKFQHSA</sequence>
<dbReference type="EMBL" id="BGPR01042759">
    <property type="protein sequence ID" value="GBO19269.1"/>
    <property type="molecule type" value="Genomic_DNA"/>
</dbReference>
<organism evidence="1 2">
    <name type="scientific">Araneus ventricosus</name>
    <name type="common">Orbweaver spider</name>
    <name type="synonym">Epeira ventricosa</name>
    <dbReference type="NCBI Taxonomy" id="182803"/>
    <lineage>
        <taxon>Eukaryota</taxon>
        <taxon>Metazoa</taxon>
        <taxon>Ecdysozoa</taxon>
        <taxon>Arthropoda</taxon>
        <taxon>Chelicerata</taxon>
        <taxon>Arachnida</taxon>
        <taxon>Araneae</taxon>
        <taxon>Araneomorphae</taxon>
        <taxon>Entelegynae</taxon>
        <taxon>Araneoidea</taxon>
        <taxon>Araneidae</taxon>
        <taxon>Araneus</taxon>
    </lineage>
</organism>
<evidence type="ECO:0000313" key="2">
    <source>
        <dbReference type="Proteomes" id="UP000499080"/>
    </source>
</evidence>
<dbReference type="Proteomes" id="UP000499080">
    <property type="component" value="Unassembled WGS sequence"/>
</dbReference>